<dbReference type="GO" id="GO:0006122">
    <property type="term" value="P:mitochondrial electron transport, ubiquinol to cytochrome c"/>
    <property type="evidence" value="ECO:0007669"/>
    <property type="project" value="InterPro"/>
</dbReference>
<evidence type="ECO:0000256" key="5">
    <source>
        <dbReference type="ARBA" id="ARBA00022660"/>
    </source>
</evidence>
<keyword evidence="4" id="KW-0813">Transport</keyword>
<dbReference type="Proteomes" id="UP000663828">
    <property type="component" value="Unassembled WGS sequence"/>
</dbReference>
<dbReference type="OrthoDB" id="425749at2759"/>
<keyword evidence="15" id="KW-1185">Reference proteome</keyword>
<dbReference type="InterPro" id="IPR036544">
    <property type="entry name" value="QCR7_sf"/>
</dbReference>
<name>A0A813WHJ1_ADIRI</name>
<comment type="subcellular location">
    <subcellularLocation>
        <location evidence="1">Mitochondrion inner membrane</location>
        <topology evidence="1">Peripheral membrane protein</topology>
        <orientation evidence="1">Matrix side</orientation>
    </subcellularLocation>
</comment>
<evidence type="ECO:0000313" key="14">
    <source>
        <dbReference type="EMBL" id="CAF0852378.1"/>
    </source>
</evidence>
<evidence type="ECO:0000313" key="13">
    <source>
        <dbReference type="EMBL" id="CAF0831311.1"/>
    </source>
</evidence>
<comment type="caution">
    <text evidence="14">The sequence shown here is derived from an EMBL/GenBank/DDBJ whole genome shotgun (WGS) entry which is preliminary data.</text>
</comment>
<organism evidence="14 16">
    <name type="scientific">Adineta ricciae</name>
    <name type="common">Rotifer</name>
    <dbReference type="NCBI Taxonomy" id="249248"/>
    <lineage>
        <taxon>Eukaryota</taxon>
        <taxon>Metazoa</taxon>
        <taxon>Spiralia</taxon>
        <taxon>Gnathifera</taxon>
        <taxon>Rotifera</taxon>
        <taxon>Eurotatoria</taxon>
        <taxon>Bdelloidea</taxon>
        <taxon>Adinetida</taxon>
        <taxon>Adinetidae</taxon>
        <taxon>Adineta</taxon>
    </lineage>
</organism>
<evidence type="ECO:0000256" key="4">
    <source>
        <dbReference type="ARBA" id="ARBA00022448"/>
    </source>
</evidence>
<keyword evidence="5" id="KW-0679">Respiratory chain</keyword>
<evidence type="ECO:0000313" key="15">
    <source>
        <dbReference type="Proteomes" id="UP000663828"/>
    </source>
</evidence>
<gene>
    <name evidence="14" type="ORF">EDS130_LOCUS7383</name>
    <name evidence="13" type="ORF">XAT740_LOCUS4476</name>
</gene>
<evidence type="ECO:0000256" key="2">
    <source>
        <dbReference type="ARBA" id="ARBA00008554"/>
    </source>
</evidence>
<dbReference type="Gene3D" id="1.10.1090.10">
    <property type="entry name" value="Cytochrome b-c1 complex subunit 7"/>
    <property type="match status" value="1"/>
</dbReference>
<dbReference type="GO" id="GO:0005743">
    <property type="term" value="C:mitochondrial inner membrane"/>
    <property type="evidence" value="ECO:0007669"/>
    <property type="project" value="UniProtKB-SubCell"/>
</dbReference>
<reference evidence="14" key="1">
    <citation type="submission" date="2021-02" db="EMBL/GenBank/DDBJ databases">
        <authorList>
            <person name="Nowell W R."/>
        </authorList>
    </citation>
    <scope>NUCLEOTIDE SEQUENCE</scope>
</reference>
<evidence type="ECO:0000256" key="10">
    <source>
        <dbReference type="ARBA" id="ARBA00031021"/>
    </source>
</evidence>
<dbReference type="GO" id="GO:0045275">
    <property type="term" value="C:respiratory chain complex III"/>
    <property type="evidence" value="ECO:0007669"/>
    <property type="project" value="InterPro"/>
</dbReference>
<evidence type="ECO:0000256" key="11">
    <source>
        <dbReference type="ARBA" id="ARBA00032927"/>
    </source>
</evidence>
<dbReference type="PANTHER" id="PTHR12022">
    <property type="entry name" value="UBIQUINOL-CYTOCHROME C REDUCTASE COMPLEX 14 KD PROTEIN"/>
    <property type="match status" value="1"/>
</dbReference>
<evidence type="ECO:0000256" key="8">
    <source>
        <dbReference type="ARBA" id="ARBA00023128"/>
    </source>
</evidence>
<dbReference type="SUPFAM" id="SSF81524">
    <property type="entry name" value="14 kDa protein of cytochrome bc1 complex (Ubiquinol-cytochrome c reductase)"/>
    <property type="match status" value="1"/>
</dbReference>
<dbReference type="PANTHER" id="PTHR12022:SF0">
    <property type="entry name" value="CYTOCHROME B-C1 COMPLEX SUBUNIT 7"/>
    <property type="match status" value="1"/>
</dbReference>
<accession>A0A813WHJ1</accession>
<dbReference type="EMBL" id="CAJNOJ010000022">
    <property type="protein sequence ID" value="CAF0852378.1"/>
    <property type="molecule type" value="Genomic_DNA"/>
</dbReference>
<sequence length="134" mass="16376">MTSQKFINKATIEFGRRIFGEQVRREPATLKEQYRKFQYYQTAHHKLGLMEHDRLWGEQPAVKEAMRRLRLSEPEVWDERSFRISRAINFDIKKMYLPKDEWVQYETDVPYLQPFLAEIEREQAEDEHWKKVLA</sequence>
<dbReference type="AlphaFoldDB" id="A0A813WHJ1"/>
<dbReference type="Pfam" id="PF02271">
    <property type="entry name" value="UCR_14kD"/>
    <property type="match status" value="1"/>
</dbReference>
<dbReference type="EMBL" id="CAJNOR010000184">
    <property type="protein sequence ID" value="CAF0831311.1"/>
    <property type="molecule type" value="Genomic_DNA"/>
</dbReference>
<evidence type="ECO:0000256" key="3">
    <source>
        <dbReference type="ARBA" id="ARBA00016323"/>
    </source>
</evidence>
<keyword evidence="7" id="KW-0249">Electron transport</keyword>
<keyword evidence="9" id="KW-0472">Membrane</keyword>
<evidence type="ECO:0000256" key="7">
    <source>
        <dbReference type="ARBA" id="ARBA00022982"/>
    </source>
</evidence>
<keyword evidence="8" id="KW-0496">Mitochondrion</keyword>
<dbReference type="Proteomes" id="UP000663852">
    <property type="component" value="Unassembled WGS sequence"/>
</dbReference>
<comment type="similarity">
    <text evidence="2">Belongs to the UQCRB/QCR7 family.</text>
</comment>
<evidence type="ECO:0000313" key="16">
    <source>
        <dbReference type="Proteomes" id="UP000663852"/>
    </source>
</evidence>
<evidence type="ECO:0000256" key="6">
    <source>
        <dbReference type="ARBA" id="ARBA00022792"/>
    </source>
</evidence>
<keyword evidence="6" id="KW-0999">Mitochondrion inner membrane</keyword>
<comment type="subunit">
    <text evidence="12">Component of the ubiquinol-cytochrome c oxidoreductase (cytochrome b-c1 complex, complex III, CIII), a multisubunit enzyme composed of 3 respiratory subunits cytochrome b, cytochrome c1 and Rieske protein, 2 core protein subunits, and additional low-molecular weight protein subunits. The complex exists as an obligatory dimer and forms supercomplexes (SCs) in the inner mitochondrial membrane with cytochrome c oxidase (complex IV, CIV).</text>
</comment>
<evidence type="ECO:0000256" key="9">
    <source>
        <dbReference type="ARBA" id="ARBA00023136"/>
    </source>
</evidence>
<evidence type="ECO:0000256" key="1">
    <source>
        <dbReference type="ARBA" id="ARBA00004443"/>
    </source>
</evidence>
<dbReference type="InterPro" id="IPR003197">
    <property type="entry name" value="QCR7"/>
</dbReference>
<protein>
    <recommendedName>
        <fullName evidence="3">Cytochrome b-c1 complex subunit 7</fullName>
    </recommendedName>
    <alternativeName>
        <fullName evidence="10">Complex III subunit VII</fullName>
    </alternativeName>
    <alternativeName>
        <fullName evidence="11">Ubiquinol-cytochrome c reductase complex 14 kDa protein</fullName>
    </alternativeName>
</protein>
<evidence type="ECO:0000256" key="12">
    <source>
        <dbReference type="ARBA" id="ARBA00038521"/>
    </source>
</evidence>
<proteinExistence type="inferred from homology"/>